<organism evidence="2 3">
    <name type="scientific">Eubacterium callanderi</name>
    <dbReference type="NCBI Taxonomy" id="53442"/>
    <lineage>
        <taxon>Bacteria</taxon>
        <taxon>Bacillati</taxon>
        <taxon>Bacillota</taxon>
        <taxon>Clostridia</taxon>
        <taxon>Eubacteriales</taxon>
        <taxon>Eubacteriaceae</taxon>
        <taxon>Eubacterium</taxon>
    </lineage>
</organism>
<keyword evidence="1" id="KW-0472">Membrane</keyword>
<name>E3GE53_9FIRM</name>
<dbReference type="Proteomes" id="UP000006873">
    <property type="component" value="Chromosome"/>
</dbReference>
<reference evidence="2 3" key="2">
    <citation type="journal article" date="2011" name="J. Bacteriol.">
        <title>Complete genome sequence of a carbon monoxide-utilizing acetogen, Eubacterium limosum KIST612.</title>
        <authorList>
            <person name="Roh H."/>
            <person name="Ko H.J."/>
            <person name="Kim D."/>
            <person name="Choi D.G."/>
            <person name="Park S."/>
            <person name="Kim S."/>
            <person name="Chang I.S."/>
            <person name="Choi I.G."/>
        </authorList>
    </citation>
    <scope>NUCLEOTIDE SEQUENCE [LARGE SCALE GENOMIC DNA]</scope>
    <source>
        <strain evidence="2 3">KIST612</strain>
    </source>
</reference>
<keyword evidence="3" id="KW-1185">Reference proteome</keyword>
<accession>E3GE53</accession>
<evidence type="ECO:0000313" key="3">
    <source>
        <dbReference type="Proteomes" id="UP000006873"/>
    </source>
</evidence>
<dbReference type="AlphaFoldDB" id="E3GE53"/>
<proteinExistence type="predicted"/>
<evidence type="ECO:0000313" key="2">
    <source>
        <dbReference type="EMBL" id="ADO37548.1"/>
    </source>
</evidence>
<dbReference type="EMBL" id="CP002273">
    <property type="protein sequence ID" value="ADO37548.1"/>
    <property type="molecule type" value="Genomic_DNA"/>
</dbReference>
<sequence length="41" mass="4634">MAQFIQVDIENPANFLIKLSAVIVPILFPYLRKIIFSISIG</sequence>
<reference key="1">
    <citation type="submission" date="2010-09" db="EMBL/GenBank/DDBJ databases">
        <authorList>
            <person name="Roh H."/>
            <person name="Ko H.-J."/>
            <person name="Kim D."/>
            <person name="Choi D.G."/>
            <person name="Park S."/>
            <person name="Kim S."/>
            <person name="Kim K.H."/>
            <person name="Chang I.S."/>
            <person name="Choi I.-G."/>
        </authorList>
    </citation>
    <scope>NUCLEOTIDE SEQUENCE</scope>
    <source>
        <strain>KIST612</strain>
    </source>
</reference>
<protein>
    <submittedName>
        <fullName evidence="2">Uncharacterized protein</fullName>
    </submittedName>
</protein>
<dbReference type="KEGG" id="elm:ELI_2566"/>
<gene>
    <name evidence="2" type="ordered locus">ELI_2566</name>
</gene>
<evidence type="ECO:0000256" key="1">
    <source>
        <dbReference type="SAM" id="Phobius"/>
    </source>
</evidence>
<keyword evidence="1" id="KW-1133">Transmembrane helix</keyword>
<feature type="transmembrane region" description="Helical" evidence="1">
    <location>
        <begin position="12"/>
        <end position="31"/>
    </location>
</feature>
<keyword evidence="1" id="KW-0812">Transmembrane</keyword>
<dbReference type="HOGENOM" id="CLU_3270213_0_0_9"/>